<dbReference type="Pfam" id="PF03479">
    <property type="entry name" value="PCC"/>
    <property type="match status" value="1"/>
</dbReference>
<dbReference type="CDD" id="cd11378">
    <property type="entry name" value="DUF296"/>
    <property type="match status" value="1"/>
</dbReference>
<evidence type="ECO:0000259" key="1">
    <source>
        <dbReference type="PROSITE" id="PS51742"/>
    </source>
</evidence>
<proteinExistence type="predicted"/>
<keyword evidence="2" id="KW-0238">DNA-binding</keyword>
<feature type="domain" description="PPC" evidence="1">
    <location>
        <begin position="1"/>
        <end position="133"/>
    </location>
</feature>
<comment type="caution">
    <text evidence="2">The sequence shown here is derived from an EMBL/GenBank/DDBJ whole genome shotgun (WGS) entry which is preliminary data.</text>
</comment>
<evidence type="ECO:0000313" key="3">
    <source>
        <dbReference type="Proteomes" id="UP001596037"/>
    </source>
</evidence>
<name>A0ABW0NBQ4_9BURK</name>
<dbReference type="PROSITE" id="PS51742">
    <property type="entry name" value="PPC"/>
    <property type="match status" value="1"/>
</dbReference>
<dbReference type="PANTHER" id="PTHR34988:SF1">
    <property type="entry name" value="DNA-BINDING PROTEIN"/>
    <property type="match status" value="1"/>
</dbReference>
<dbReference type="RefSeq" id="WP_376848614.1">
    <property type="nucleotide sequence ID" value="NZ_JBHSMF010000002.1"/>
</dbReference>
<dbReference type="InterPro" id="IPR005175">
    <property type="entry name" value="PPC_dom"/>
</dbReference>
<dbReference type="SUPFAM" id="SSF117856">
    <property type="entry name" value="AF0104/ALDC/Ptd012-like"/>
    <property type="match status" value="1"/>
</dbReference>
<organism evidence="2 3">
    <name type="scientific">Caenimonas terrae</name>
    <dbReference type="NCBI Taxonomy" id="696074"/>
    <lineage>
        <taxon>Bacteria</taxon>
        <taxon>Pseudomonadati</taxon>
        <taxon>Pseudomonadota</taxon>
        <taxon>Betaproteobacteria</taxon>
        <taxon>Burkholderiales</taxon>
        <taxon>Comamonadaceae</taxon>
        <taxon>Caenimonas</taxon>
    </lineage>
</organism>
<accession>A0ABW0NBQ4</accession>
<dbReference type="PANTHER" id="PTHR34988">
    <property type="entry name" value="PROTEIN, PUTATIVE-RELATED"/>
    <property type="match status" value="1"/>
</dbReference>
<keyword evidence="3" id="KW-1185">Reference proteome</keyword>
<dbReference type="GO" id="GO:0003677">
    <property type="term" value="F:DNA binding"/>
    <property type="evidence" value="ECO:0007669"/>
    <property type="project" value="UniProtKB-KW"/>
</dbReference>
<dbReference type="Gene3D" id="3.30.1330.80">
    <property type="entry name" value="Hypothetical protein, similar to alpha- acetolactate decarboxylase, domain 2"/>
    <property type="match status" value="1"/>
</dbReference>
<evidence type="ECO:0000313" key="2">
    <source>
        <dbReference type="EMBL" id="MFC5496598.1"/>
    </source>
</evidence>
<reference evidence="3" key="1">
    <citation type="journal article" date="2019" name="Int. J. Syst. Evol. Microbiol.">
        <title>The Global Catalogue of Microorganisms (GCM) 10K type strain sequencing project: providing services to taxonomists for standard genome sequencing and annotation.</title>
        <authorList>
            <consortium name="The Broad Institute Genomics Platform"/>
            <consortium name="The Broad Institute Genome Sequencing Center for Infectious Disease"/>
            <person name="Wu L."/>
            <person name="Ma J."/>
        </authorList>
    </citation>
    <scope>NUCLEOTIDE SEQUENCE [LARGE SCALE GENOMIC DNA]</scope>
    <source>
        <strain evidence="3">CCUG 57401</strain>
    </source>
</reference>
<dbReference type="Proteomes" id="UP001596037">
    <property type="component" value="Unassembled WGS sequence"/>
</dbReference>
<gene>
    <name evidence="2" type="ORF">ACFPOE_03550</name>
</gene>
<sequence>MQVHVLRLQPGDDLRLSLEAAFAELAKSKGIAAACIVSAVGSLSRAVLRYADKPSGSDINAALELLMLSGTLSPDGAHLHASVADEQGEVRGGHLLPGCIVRTTAEVVIALLPGWEFRRELDAATGFNELQPRPR</sequence>
<protein>
    <submittedName>
        <fullName evidence="2">PPC domain-containing DNA-binding protein</fullName>
    </submittedName>
</protein>
<dbReference type="EMBL" id="JBHSMF010000002">
    <property type="protein sequence ID" value="MFC5496598.1"/>
    <property type="molecule type" value="Genomic_DNA"/>
</dbReference>